<protein>
    <submittedName>
        <fullName evidence="1">Uncharacterized protein</fullName>
    </submittedName>
</protein>
<dbReference type="EMBL" id="JMSE01000537">
    <property type="protein sequence ID" value="KDN69225.1"/>
    <property type="molecule type" value="Genomic_DNA"/>
</dbReference>
<dbReference type="Proteomes" id="UP000027238">
    <property type="component" value="Unassembled WGS sequence"/>
</dbReference>
<dbReference type="HOGENOM" id="CLU_141129_1_0_1"/>
<accession>A0A066XTF7</accession>
<dbReference type="STRING" id="1173701.A0A066XTF7"/>
<keyword evidence="2" id="KW-1185">Reference proteome</keyword>
<sequence>MPLGVLQPRQIGDLGCNIARLKIVSAIKSTQNSVDNIKDPAVKEAAAAGLKQANDGIGSIAKALVTGQKAAADDRNTVEAGLTATGTALQGGDQTDDAVKSAGGSLQKAVSAGQDVVSKCK</sequence>
<evidence type="ECO:0000313" key="2">
    <source>
        <dbReference type="Proteomes" id="UP000027238"/>
    </source>
</evidence>
<organism evidence="1 2">
    <name type="scientific">Colletotrichum sublineola</name>
    <name type="common">Sorghum anthracnose fungus</name>
    <dbReference type="NCBI Taxonomy" id="1173701"/>
    <lineage>
        <taxon>Eukaryota</taxon>
        <taxon>Fungi</taxon>
        <taxon>Dikarya</taxon>
        <taxon>Ascomycota</taxon>
        <taxon>Pezizomycotina</taxon>
        <taxon>Sordariomycetes</taxon>
        <taxon>Hypocreomycetidae</taxon>
        <taxon>Glomerellales</taxon>
        <taxon>Glomerellaceae</taxon>
        <taxon>Colletotrichum</taxon>
        <taxon>Colletotrichum graminicola species complex</taxon>
    </lineage>
</organism>
<dbReference type="AlphaFoldDB" id="A0A066XTF7"/>
<dbReference type="OMA" id="NLQCNVD"/>
<dbReference type="OrthoDB" id="3178264at2759"/>
<reference evidence="2" key="1">
    <citation type="journal article" date="2014" name="Genome Announc.">
        <title>Draft genome sequence of Colletotrichum sublineola, a destructive pathogen of cultivated sorghum.</title>
        <authorList>
            <person name="Baroncelli R."/>
            <person name="Sanz-Martin J.M."/>
            <person name="Rech G.E."/>
            <person name="Sukno S.A."/>
            <person name="Thon M.R."/>
        </authorList>
    </citation>
    <scope>NUCLEOTIDE SEQUENCE [LARGE SCALE GENOMIC DNA]</scope>
    <source>
        <strain evidence="2">TX430BB</strain>
    </source>
</reference>
<gene>
    <name evidence="1" type="ORF">CSUB01_05016</name>
</gene>
<comment type="caution">
    <text evidence="1">The sequence shown here is derived from an EMBL/GenBank/DDBJ whole genome shotgun (WGS) entry which is preliminary data.</text>
</comment>
<proteinExistence type="predicted"/>
<evidence type="ECO:0000313" key="1">
    <source>
        <dbReference type="EMBL" id="KDN69225.1"/>
    </source>
</evidence>
<dbReference type="eggNOG" id="ENOG502SSSQ">
    <property type="taxonomic scope" value="Eukaryota"/>
</dbReference>
<name>A0A066XTF7_COLSU</name>